<dbReference type="OrthoDB" id="3946750at2759"/>
<accession>A0A370TFX3</accession>
<dbReference type="AlphaFoldDB" id="A0A370TFX3"/>
<dbReference type="STRING" id="2656787.A0A370TFX3"/>
<dbReference type="GeneID" id="43600998"/>
<organism evidence="2 3">
    <name type="scientific">Venustampulla echinocandica</name>
    <dbReference type="NCBI Taxonomy" id="2656787"/>
    <lineage>
        <taxon>Eukaryota</taxon>
        <taxon>Fungi</taxon>
        <taxon>Dikarya</taxon>
        <taxon>Ascomycota</taxon>
        <taxon>Pezizomycotina</taxon>
        <taxon>Leotiomycetes</taxon>
        <taxon>Helotiales</taxon>
        <taxon>Pleuroascaceae</taxon>
        <taxon>Venustampulla</taxon>
    </lineage>
</organism>
<feature type="region of interest" description="Disordered" evidence="1">
    <location>
        <begin position="369"/>
        <end position="388"/>
    </location>
</feature>
<feature type="region of interest" description="Disordered" evidence="1">
    <location>
        <begin position="110"/>
        <end position="142"/>
    </location>
</feature>
<dbReference type="EMBL" id="NPIC01000008">
    <property type="protein sequence ID" value="RDL33781.1"/>
    <property type="molecule type" value="Genomic_DNA"/>
</dbReference>
<dbReference type="RefSeq" id="XP_031867063.1">
    <property type="nucleotide sequence ID" value="XM_032016772.1"/>
</dbReference>
<gene>
    <name evidence="2" type="ORF">BP5553_08149</name>
</gene>
<keyword evidence="3" id="KW-1185">Reference proteome</keyword>
<feature type="region of interest" description="Disordered" evidence="1">
    <location>
        <begin position="181"/>
        <end position="200"/>
    </location>
</feature>
<evidence type="ECO:0008006" key="4">
    <source>
        <dbReference type="Google" id="ProtNLM"/>
    </source>
</evidence>
<evidence type="ECO:0000256" key="1">
    <source>
        <dbReference type="SAM" id="MobiDB-lite"/>
    </source>
</evidence>
<evidence type="ECO:0000313" key="3">
    <source>
        <dbReference type="Proteomes" id="UP000254866"/>
    </source>
</evidence>
<proteinExistence type="predicted"/>
<sequence>MLSSEIAFVSQTSLSLSSSLAPSAAMLQPTRRFPSRIRTSQQTRSFRFGLWSYLDPASQKELQHHHRISKHKYNELLNQNVSWNRKLRKSSRHLGLKGFMCSAWQRQDVRPGGRWTRTSPLDDVDGGPRKTSQNRAEDPRSDSFEHILHHSAAARNLRKATSRIFSSPIFPFDVQESGADAKRASASEASSNGRNEGLDYMIDPITNKKVLKESMASPENSTRKSIPLPMKTFKEYQSQFQRFAPPNKPEATKDGFEAYDAEMSYDKPFLAYEPDGKPQETPDPVQEGLKAYDSEMSYDEPFTAYEPDGKPQETPDPVQEGLKAYDSQISYNKPFTAYEPDGQPPAKEMPDQVHKGLKSYDSKISYDKPFMAYEPDGRPPTQESTDPVQQGLKTYDEVASYNKPFVAYEPDGKPPTQDPLGLTQKALGAFDSKAPYKKPFLAYEPDGQAPPQHEKLGPVQQAVKFYYDGANKKSRVNHNQPNGQPFVHWSSDVPAASKHLRNHKQKSKAEKRAMRQKLDREFDNLQETQEYIPEEAAAMEKVKQARALAAEDEAPLHTAPREMTGNFARDFPQDFEATWIATRDESGMVVPKIESTAEDYNISTKDMEQAELQDADRRVQKAEKEFMDHIIPCGGLSESSDSSKIQPSLDRVAARENDTKAVQTATHLSAQQDLQSKGTENPHDIALGEATVQTPTLYKILAYDPTMQSISIAETTSIVTDSATALTPAEVLLRLSNPTKYMPHFESLQSEGYEIASGSGDVLIFRKVREGSPQEPSSPPPASGRELKKSPRNPIDGMYPVVATGNFASPTGFVNLDFPEPTEDEPAFKSNIDVRREEPVFSGKRNWQDEQVPKTKKSGRGKRLLIGGVWVAACSYAVGVVAEFFKTGGMDGTGPQGF</sequence>
<name>A0A370TFX3_9HELO</name>
<dbReference type="Proteomes" id="UP000254866">
    <property type="component" value="Unassembled WGS sequence"/>
</dbReference>
<reference evidence="2 3" key="1">
    <citation type="journal article" date="2018" name="IMA Fungus">
        <title>IMA Genome-F 9: Draft genome sequence of Annulohypoxylon stygium, Aspergillus mulundensis, Berkeleyomyces basicola (syn. Thielaviopsis basicola), Ceratocystis smalleyi, two Cercospora beticola strains, Coleophoma cylindrospora, Fusarium fracticaudum, Phialophora cf. hyalina, and Morchella septimelata.</title>
        <authorList>
            <person name="Wingfield B.D."/>
            <person name="Bills G.F."/>
            <person name="Dong Y."/>
            <person name="Huang W."/>
            <person name="Nel W.J."/>
            <person name="Swalarsk-Parry B.S."/>
            <person name="Vaghefi N."/>
            <person name="Wilken P.M."/>
            <person name="An Z."/>
            <person name="de Beer Z.W."/>
            <person name="De Vos L."/>
            <person name="Chen L."/>
            <person name="Duong T.A."/>
            <person name="Gao Y."/>
            <person name="Hammerbacher A."/>
            <person name="Kikkert J.R."/>
            <person name="Li Y."/>
            <person name="Li H."/>
            <person name="Li K."/>
            <person name="Li Q."/>
            <person name="Liu X."/>
            <person name="Ma X."/>
            <person name="Naidoo K."/>
            <person name="Pethybridge S.J."/>
            <person name="Sun J."/>
            <person name="Steenkamp E.T."/>
            <person name="van der Nest M.A."/>
            <person name="van Wyk S."/>
            <person name="Wingfield M.J."/>
            <person name="Xiong C."/>
            <person name="Yue Q."/>
            <person name="Zhang X."/>
        </authorList>
    </citation>
    <scope>NUCLEOTIDE SEQUENCE [LARGE SCALE GENOMIC DNA]</scope>
    <source>
        <strain evidence="2 3">BP 5553</strain>
    </source>
</reference>
<protein>
    <recommendedName>
        <fullName evidence="4">Serine-threonine rich protein</fullName>
    </recommendedName>
</protein>
<feature type="region of interest" description="Disordered" evidence="1">
    <location>
        <begin position="336"/>
        <end position="356"/>
    </location>
</feature>
<evidence type="ECO:0000313" key="2">
    <source>
        <dbReference type="EMBL" id="RDL33781.1"/>
    </source>
</evidence>
<feature type="region of interest" description="Disordered" evidence="1">
    <location>
        <begin position="770"/>
        <end position="795"/>
    </location>
</feature>
<comment type="caution">
    <text evidence="2">The sequence shown here is derived from an EMBL/GenBank/DDBJ whole genome shotgun (WGS) entry which is preliminary data.</text>
</comment>
<feature type="region of interest" description="Disordered" evidence="1">
    <location>
        <begin position="544"/>
        <end position="566"/>
    </location>
</feature>